<organism evidence="1 2">
    <name type="scientific">Alkalicoccobacillus murimartini</name>
    <dbReference type="NCBI Taxonomy" id="171685"/>
    <lineage>
        <taxon>Bacteria</taxon>
        <taxon>Bacillati</taxon>
        <taxon>Bacillota</taxon>
        <taxon>Bacilli</taxon>
        <taxon>Bacillales</taxon>
        <taxon>Bacillaceae</taxon>
        <taxon>Alkalicoccobacillus</taxon>
    </lineage>
</organism>
<sequence>MLSWVKQFVLVASALMTLGLSEFVEPAHALSPFSSDKSSDEPNDVKSFVYKISERDYELFHAVLPSRVNQYIHRDDEYTRVLAKYFVEQAKTQSYLKFGSSIERRIAPAFEGTVLRSLEEAITKEVTNLSVLEQQQLQITEHPTAGRGEKILHVFSQDTGEDVIRFHVRRDQPPKQGHWFNFHYHVAADNYEHHYPLASIYWGKDVPPMWKATSLA</sequence>
<evidence type="ECO:0000313" key="2">
    <source>
        <dbReference type="Proteomes" id="UP001225034"/>
    </source>
</evidence>
<gene>
    <name evidence="1" type="ORF">J2S05_000761</name>
</gene>
<evidence type="ECO:0008006" key="3">
    <source>
        <dbReference type="Google" id="ProtNLM"/>
    </source>
</evidence>
<dbReference type="Pfam" id="PF14005">
    <property type="entry name" value="YpjP"/>
    <property type="match status" value="1"/>
</dbReference>
<comment type="caution">
    <text evidence="1">The sequence shown here is derived from an EMBL/GenBank/DDBJ whole genome shotgun (WGS) entry which is preliminary data.</text>
</comment>
<proteinExistence type="predicted"/>
<accession>A0ABT9YDR2</accession>
<reference evidence="1 2" key="1">
    <citation type="submission" date="2023-07" db="EMBL/GenBank/DDBJ databases">
        <title>Genomic Encyclopedia of Type Strains, Phase IV (KMG-IV): sequencing the most valuable type-strain genomes for metagenomic binning, comparative biology and taxonomic classification.</title>
        <authorList>
            <person name="Goeker M."/>
        </authorList>
    </citation>
    <scope>NUCLEOTIDE SEQUENCE [LARGE SCALE GENOMIC DNA]</scope>
    <source>
        <strain evidence="1 2">DSM 19154</strain>
    </source>
</reference>
<protein>
    <recommendedName>
        <fullName evidence="3">YpjP-like protein</fullName>
    </recommendedName>
</protein>
<dbReference type="Proteomes" id="UP001225034">
    <property type="component" value="Unassembled WGS sequence"/>
</dbReference>
<evidence type="ECO:0000313" key="1">
    <source>
        <dbReference type="EMBL" id="MDQ0205987.1"/>
    </source>
</evidence>
<dbReference type="RefSeq" id="WP_306980069.1">
    <property type="nucleotide sequence ID" value="NZ_JAUSUA010000001.1"/>
</dbReference>
<dbReference type="InterPro" id="IPR025616">
    <property type="entry name" value="YpjP"/>
</dbReference>
<name>A0ABT9YDR2_9BACI</name>
<keyword evidence="2" id="KW-1185">Reference proteome</keyword>
<dbReference type="EMBL" id="JAUSUA010000001">
    <property type="protein sequence ID" value="MDQ0205987.1"/>
    <property type="molecule type" value="Genomic_DNA"/>
</dbReference>